<comment type="caution">
    <text evidence="1">The sequence shown here is derived from an EMBL/GenBank/DDBJ whole genome shotgun (WGS) entry which is preliminary data.</text>
</comment>
<reference evidence="1 2" key="1">
    <citation type="journal article" date="2020" name="Genome Biol. Evol.">
        <title>A new high-quality draft genome assembly of the Chinese cordyceps Ophiocordyceps sinensis.</title>
        <authorList>
            <person name="Shu R."/>
            <person name="Zhang J."/>
            <person name="Meng Q."/>
            <person name="Zhang H."/>
            <person name="Zhou G."/>
            <person name="Li M."/>
            <person name="Wu P."/>
            <person name="Zhao Y."/>
            <person name="Chen C."/>
            <person name="Qin Q."/>
        </authorList>
    </citation>
    <scope>NUCLEOTIDE SEQUENCE [LARGE SCALE GENOMIC DNA]</scope>
    <source>
        <strain evidence="1 2">IOZ07</strain>
    </source>
</reference>
<accession>A0A8H4LTW5</accession>
<evidence type="ECO:0000313" key="1">
    <source>
        <dbReference type="EMBL" id="KAF4504827.1"/>
    </source>
</evidence>
<dbReference type="EMBL" id="JAAVMX010000009">
    <property type="protein sequence ID" value="KAF4504827.1"/>
    <property type="molecule type" value="Genomic_DNA"/>
</dbReference>
<gene>
    <name evidence="1" type="ORF">G6O67_008232</name>
</gene>
<protein>
    <submittedName>
        <fullName evidence="1">Uncharacterized protein</fullName>
    </submittedName>
</protein>
<dbReference type="Proteomes" id="UP000557566">
    <property type="component" value="Unassembled WGS sequence"/>
</dbReference>
<dbReference type="OrthoDB" id="1259151at2759"/>
<organism evidence="1 2">
    <name type="scientific">Ophiocordyceps sinensis</name>
    <dbReference type="NCBI Taxonomy" id="72228"/>
    <lineage>
        <taxon>Eukaryota</taxon>
        <taxon>Fungi</taxon>
        <taxon>Dikarya</taxon>
        <taxon>Ascomycota</taxon>
        <taxon>Pezizomycotina</taxon>
        <taxon>Sordariomycetes</taxon>
        <taxon>Hypocreomycetidae</taxon>
        <taxon>Hypocreales</taxon>
        <taxon>Ophiocordycipitaceae</taxon>
        <taxon>Ophiocordyceps</taxon>
    </lineage>
</organism>
<sequence>MRLASLWSTRYSGFAATRETSKPFADGACRIMREQAVLYSTSCSRTGRWTGPVDGSMGLADGRAWKPRLPPRTVARTGENTEFRSAGFTGSVYLQRHLCATSATPTSHRQF</sequence>
<evidence type="ECO:0000313" key="2">
    <source>
        <dbReference type="Proteomes" id="UP000557566"/>
    </source>
</evidence>
<keyword evidence="2" id="KW-1185">Reference proteome</keyword>
<dbReference type="AlphaFoldDB" id="A0A8H4LTW5"/>
<proteinExistence type="predicted"/>
<name>A0A8H4LTW5_9HYPO</name>